<dbReference type="PANTHER" id="PTHR31005">
    <property type="entry name" value="DUF4139 DOMAIN-CONTAINING PROTEIN"/>
    <property type="match status" value="1"/>
</dbReference>
<dbReference type="EMBL" id="JANBPK010001102">
    <property type="protein sequence ID" value="KAJ2925884.1"/>
    <property type="molecule type" value="Genomic_DNA"/>
</dbReference>
<dbReference type="Proteomes" id="UP001140091">
    <property type="component" value="Unassembled WGS sequence"/>
</dbReference>
<feature type="domain" description="DUF4139" evidence="1">
    <location>
        <begin position="101"/>
        <end position="217"/>
    </location>
</feature>
<accession>A0A9W8MEQ0</accession>
<comment type="caution">
    <text evidence="2">The sequence shown here is derived from an EMBL/GenBank/DDBJ whole genome shotgun (WGS) entry which is preliminary data.</text>
</comment>
<dbReference type="Pfam" id="PF13598">
    <property type="entry name" value="DUF4139"/>
    <property type="match status" value="1"/>
</dbReference>
<organism evidence="2 3">
    <name type="scientific">Candolleomyces eurysporus</name>
    <dbReference type="NCBI Taxonomy" id="2828524"/>
    <lineage>
        <taxon>Eukaryota</taxon>
        <taxon>Fungi</taxon>
        <taxon>Dikarya</taxon>
        <taxon>Basidiomycota</taxon>
        <taxon>Agaricomycotina</taxon>
        <taxon>Agaricomycetes</taxon>
        <taxon>Agaricomycetidae</taxon>
        <taxon>Agaricales</taxon>
        <taxon>Agaricineae</taxon>
        <taxon>Psathyrellaceae</taxon>
        <taxon>Candolleomyces</taxon>
    </lineage>
</organism>
<evidence type="ECO:0000313" key="2">
    <source>
        <dbReference type="EMBL" id="KAJ2925884.1"/>
    </source>
</evidence>
<evidence type="ECO:0000259" key="1">
    <source>
        <dbReference type="Pfam" id="PF13598"/>
    </source>
</evidence>
<dbReference type="InterPro" id="IPR011935">
    <property type="entry name" value="CHP02231"/>
</dbReference>
<gene>
    <name evidence="2" type="ORF">H1R20_g11211</name>
</gene>
<keyword evidence="3" id="KW-1185">Reference proteome</keyword>
<sequence length="260" mass="28529">MAEDAQPPAFEPTSTVQLASQKDSKILSSEFKVNTGQNSVTITELPTVMDQQLFRTLDVTKLQSIIENYDAAAETLDHKVISGATMEWVSVPKRNAEVHLKAVVKNASEYTLLRGPVSVYVDGSFISLSDVPPPVTSRRDVWPSSRIGPSIRVTYHPLAKKLSQSGLMFISRTRNYVFSQRITVHNTKSLAIDNLTIMDQIPVSEESSITVKLLSPRLSLPYLLATGTASSNPFLKDTKEDKLGVRVPLPAKAIHGVVAQ</sequence>
<dbReference type="PANTHER" id="PTHR31005:SF8">
    <property type="entry name" value="DUF4139 DOMAIN-CONTAINING PROTEIN"/>
    <property type="match status" value="1"/>
</dbReference>
<name>A0A9W8MEQ0_9AGAR</name>
<dbReference type="OrthoDB" id="10068793at2759"/>
<proteinExistence type="predicted"/>
<dbReference type="InterPro" id="IPR037291">
    <property type="entry name" value="DUF4139"/>
</dbReference>
<feature type="non-terminal residue" evidence="2">
    <location>
        <position position="1"/>
    </location>
</feature>
<dbReference type="AlphaFoldDB" id="A0A9W8MEQ0"/>
<reference evidence="2" key="1">
    <citation type="submission" date="2022-06" db="EMBL/GenBank/DDBJ databases">
        <title>Genome Sequence of Candolleomyces eurysporus.</title>
        <authorList>
            <person name="Buettner E."/>
        </authorList>
    </citation>
    <scope>NUCLEOTIDE SEQUENCE</scope>
    <source>
        <strain evidence="2">VTCC 930004</strain>
    </source>
</reference>
<protein>
    <recommendedName>
        <fullName evidence="1">DUF4139 domain-containing protein</fullName>
    </recommendedName>
</protein>
<evidence type="ECO:0000313" key="3">
    <source>
        <dbReference type="Proteomes" id="UP001140091"/>
    </source>
</evidence>